<feature type="compositionally biased region" description="Basic residues" evidence="8">
    <location>
        <begin position="25"/>
        <end position="36"/>
    </location>
</feature>
<dbReference type="AlphaFoldDB" id="A0A815Y1S4"/>
<comment type="similarity">
    <text evidence="2">Belongs to the G-protein coupled receptor 3 family.</text>
</comment>
<accession>A0A815Y1S4</accession>
<dbReference type="Proteomes" id="UP000681722">
    <property type="component" value="Unassembled WGS sequence"/>
</dbReference>
<protein>
    <submittedName>
        <fullName evidence="10">Uncharacterized protein</fullName>
    </submittedName>
</protein>
<evidence type="ECO:0000313" key="11">
    <source>
        <dbReference type="EMBL" id="CAF3577694.1"/>
    </source>
</evidence>
<evidence type="ECO:0000313" key="13">
    <source>
        <dbReference type="Proteomes" id="UP000663829"/>
    </source>
</evidence>
<keyword evidence="5" id="KW-0675">Receptor</keyword>
<keyword evidence="3" id="KW-0472">Membrane</keyword>
<dbReference type="EMBL" id="CAJOBA010001123">
    <property type="protein sequence ID" value="CAF3577694.1"/>
    <property type="molecule type" value="Genomic_DNA"/>
</dbReference>
<feature type="non-terminal residue" evidence="10">
    <location>
        <position position="1"/>
    </location>
</feature>
<feature type="compositionally biased region" description="Basic and acidic residues" evidence="8">
    <location>
        <begin position="51"/>
        <end position="88"/>
    </location>
</feature>
<dbReference type="EMBL" id="CAJNOK010001123">
    <property type="protein sequence ID" value="CAF0794790.1"/>
    <property type="molecule type" value="Genomic_DNA"/>
</dbReference>
<dbReference type="OrthoDB" id="5823771at2759"/>
<comment type="caution">
    <text evidence="10">The sequence shown here is derived from an EMBL/GenBank/DDBJ whole genome shotgun (WGS) entry which is preliminary data.</text>
</comment>
<feature type="region of interest" description="Disordered" evidence="8">
    <location>
        <begin position="19"/>
        <end position="109"/>
    </location>
</feature>
<name>A0A815Y1S4_9BILA</name>
<dbReference type="Proteomes" id="UP000663829">
    <property type="component" value="Unassembled WGS sequence"/>
</dbReference>
<evidence type="ECO:0000256" key="3">
    <source>
        <dbReference type="ARBA" id="ARBA00022475"/>
    </source>
</evidence>
<evidence type="ECO:0000256" key="4">
    <source>
        <dbReference type="ARBA" id="ARBA00023040"/>
    </source>
</evidence>
<evidence type="ECO:0000256" key="2">
    <source>
        <dbReference type="ARBA" id="ARBA00007242"/>
    </source>
</evidence>
<keyword evidence="3" id="KW-1003">Cell membrane</keyword>
<evidence type="ECO:0000313" key="9">
    <source>
        <dbReference type="EMBL" id="CAF0794790.1"/>
    </source>
</evidence>
<gene>
    <name evidence="10" type="ORF">GPM918_LOCUS40043</name>
    <name evidence="9" type="ORF">OVA965_LOCUS4326</name>
    <name evidence="12" type="ORF">SRO942_LOCUS40957</name>
    <name evidence="11" type="ORF">TMI583_LOCUS4324</name>
</gene>
<evidence type="ECO:0000256" key="1">
    <source>
        <dbReference type="ARBA" id="ARBA00004651"/>
    </source>
</evidence>
<organism evidence="10 13">
    <name type="scientific">Didymodactylos carnosus</name>
    <dbReference type="NCBI Taxonomy" id="1234261"/>
    <lineage>
        <taxon>Eukaryota</taxon>
        <taxon>Metazoa</taxon>
        <taxon>Spiralia</taxon>
        <taxon>Gnathifera</taxon>
        <taxon>Rotifera</taxon>
        <taxon>Eurotatoria</taxon>
        <taxon>Bdelloidea</taxon>
        <taxon>Philodinida</taxon>
        <taxon>Philodinidae</taxon>
        <taxon>Didymodactylos</taxon>
    </lineage>
</organism>
<proteinExistence type="inferred from homology"/>
<comment type="subcellular location">
    <subcellularLocation>
        <location evidence="1">Cell membrane</location>
        <topology evidence="1">Multi-pass membrane protein</topology>
    </subcellularLocation>
</comment>
<dbReference type="PANTHER" id="PTHR32546">
    <property type="entry name" value="G-PROTEIN COUPLED RECEPTOR 158-RELATED"/>
    <property type="match status" value="1"/>
</dbReference>
<keyword evidence="7" id="KW-0807">Transducer</keyword>
<evidence type="ECO:0000256" key="8">
    <source>
        <dbReference type="SAM" id="MobiDB-lite"/>
    </source>
</evidence>
<evidence type="ECO:0000313" key="10">
    <source>
        <dbReference type="EMBL" id="CAF1565355.1"/>
    </source>
</evidence>
<dbReference type="Proteomes" id="UP000677228">
    <property type="component" value="Unassembled WGS sequence"/>
</dbReference>
<feature type="compositionally biased region" description="Polar residues" evidence="8">
    <location>
        <begin position="99"/>
        <end position="109"/>
    </location>
</feature>
<dbReference type="InterPro" id="IPR043458">
    <property type="entry name" value="GPR158/179"/>
</dbReference>
<sequence>AELKRLYTSLHLLKTKTMRKDNPHLTKRGQRRKNRRFSMQAFQRHGGGTGIEKESKSIAHKEISEHEPTKTPEDSTGSHEGPHGHTSTDENEDHPALTTEMTTQRVTFK</sequence>
<evidence type="ECO:0000313" key="12">
    <source>
        <dbReference type="EMBL" id="CAF4427399.1"/>
    </source>
</evidence>
<dbReference type="EMBL" id="CAJNOQ010028939">
    <property type="protein sequence ID" value="CAF1565355.1"/>
    <property type="molecule type" value="Genomic_DNA"/>
</dbReference>
<dbReference type="GO" id="GO:0005886">
    <property type="term" value="C:plasma membrane"/>
    <property type="evidence" value="ECO:0007669"/>
    <property type="project" value="UniProtKB-SubCell"/>
</dbReference>
<dbReference type="EMBL" id="CAJOBC010094718">
    <property type="protein sequence ID" value="CAF4427399.1"/>
    <property type="molecule type" value="Genomic_DNA"/>
</dbReference>
<dbReference type="Proteomes" id="UP000682733">
    <property type="component" value="Unassembled WGS sequence"/>
</dbReference>
<evidence type="ECO:0000256" key="7">
    <source>
        <dbReference type="ARBA" id="ARBA00023224"/>
    </source>
</evidence>
<dbReference type="PANTHER" id="PTHR32546:SF26">
    <property type="entry name" value="SMOG, ISOFORM D"/>
    <property type="match status" value="1"/>
</dbReference>
<dbReference type="GO" id="GO:0004930">
    <property type="term" value="F:G protein-coupled receptor activity"/>
    <property type="evidence" value="ECO:0007669"/>
    <property type="project" value="UniProtKB-KW"/>
</dbReference>
<keyword evidence="4" id="KW-0297">G-protein coupled receptor</keyword>
<evidence type="ECO:0000256" key="5">
    <source>
        <dbReference type="ARBA" id="ARBA00023170"/>
    </source>
</evidence>
<keyword evidence="6" id="KW-0325">Glycoprotein</keyword>
<reference evidence="10" key="1">
    <citation type="submission" date="2021-02" db="EMBL/GenBank/DDBJ databases">
        <authorList>
            <person name="Nowell W R."/>
        </authorList>
    </citation>
    <scope>NUCLEOTIDE SEQUENCE</scope>
</reference>
<keyword evidence="13" id="KW-1185">Reference proteome</keyword>
<evidence type="ECO:0000256" key="6">
    <source>
        <dbReference type="ARBA" id="ARBA00023180"/>
    </source>
</evidence>